<dbReference type="RefSeq" id="WP_014963866.1">
    <property type="nucleotide sequence ID" value="NC_018655.1"/>
</dbReference>
<dbReference type="KEGG" id="nkr:NKOR_08130"/>
<sequence>MKKSLLAGTIIAIAALTMAIVPVMANGSNTDIVSATTDGNTVTIEVADDVKNINKKSMPDAVVFYATSIPTQSESEAVRVNAVVIHPAFNDHQVGVERSSPVQGYHPHEAAFDGSFCLTDITSPALEFSAKDHFVIVENDEWTGFAATGTIGPRDECASGLGITSIFDTN</sequence>
<dbReference type="AlphaFoldDB" id="K0B8P2"/>
<evidence type="ECO:0000313" key="1">
    <source>
        <dbReference type="EMBL" id="AFS81487.1"/>
    </source>
</evidence>
<reference evidence="1 2" key="1">
    <citation type="journal article" date="2012" name="J. Bacteriol.">
        <title>Draft Genome Sequence of an Ammonia-Oxidizing Archaeon, "Candidatus Nitrosopumilus koreensis" AR1, from Marine Sediment.</title>
        <authorList>
            <person name="Park S.J."/>
            <person name="Kim J.G."/>
            <person name="Jung M.Y."/>
            <person name="Kim S.J."/>
            <person name="Cha I.T."/>
            <person name="Kwon K."/>
            <person name="Lee J.H."/>
            <person name="Rhee S.K."/>
        </authorList>
    </citation>
    <scope>NUCLEOTIDE SEQUENCE [LARGE SCALE GENOMIC DNA]</scope>
    <source>
        <strain evidence="1 2">AR1</strain>
    </source>
</reference>
<dbReference type="HOGENOM" id="CLU_1567057_0_0_2"/>
<dbReference type="STRING" id="1229908.NKOR_08130"/>
<dbReference type="GeneID" id="13724471"/>
<proteinExistence type="predicted"/>
<dbReference type="PATRIC" id="fig|1229908.8.peg.1764"/>
<dbReference type="Proteomes" id="UP000006101">
    <property type="component" value="Chromosome"/>
</dbReference>
<accession>K0B8P2</accession>
<dbReference type="EMBL" id="CP003842">
    <property type="protein sequence ID" value="AFS81487.1"/>
    <property type="molecule type" value="Genomic_DNA"/>
</dbReference>
<evidence type="ECO:0000313" key="2">
    <source>
        <dbReference type="Proteomes" id="UP000006101"/>
    </source>
</evidence>
<organism evidence="1 2">
    <name type="scientific">Candidatus Nitrosopumilus koreensis AR1</name>
    <dbReference type="NCBI Taxonomy" id="1229908"/>
    <lineage>
        <taxon>Archaea</taxon>
        <taxon>Nitrososphaerota</taxon>
        <taxon>Nitrososphaeria</taxon>
        <taxon>Nitrosopumilales</taxon>
        <taxon>Nitrosopumilaceae</taxon>
        <taxon>Nitrosopumilus</taxon>
    </lineage>
</organism>
<protein>
    <submittedName>
        <fullName evidence="1">Uncharacterized protein</fullName>
    </submittedName>
</protein>
<name>K0B8P2_9ARCH</name>
<gene>
    <name evidence="1" type="ORF">NKOR_08130</name>
</gene>
<keyword evidence="2" id="KW-1185">Reference proteome</keyword>